<evidence type="ECO:0000259" key="8">
    <source>
        <dbReference type="Pfam" id="PF10672"/>
    </source>
</evidence>
<dbReference type="Gene3D" id="2.30.130.10">
    <property type="entry name" value="PUA domain"/>
    <property type="match status" value="1"/>
</dbReference>
<evidence type="ECO:0000256" key="1">
    <source>
        <dbReference type="ARBA" id="ARBA00004496"/>
    </source>
</evidence>
<dbReference type="InterPro" id="IPR036974">
    <property type="entry name" value="PUA_sf"/>
</dbReference>
<dbReference type="GO" id="GO:0003723">
    <property type="term" value="F:RNA binding"/>
    <property type="evidence" value="ECO:0007669"/>
    <property type="project" value="InterPro"/>
</dbReference>
<keyword evidence="3" id="KW-0698">rRNA processing</keyword>
<dbReference type="CDD" id="cd11572">
    <property type="entry name" value="RlmI_M_like"/>
    <property type="match status" value="1"/>
</dbReference>
<sequence length="397" mass="44440">MSLAPLILKPKQDKRLRQGHIWIYSNEVDTKATPLKGFEAGQQVEVKTSQGKSLGVAHINPNNLICGRLLSRSSKLFGRGNMMKRIESALALREACFTDGPYYRLIYGESDGLPGLVVDRFGDYLVVQISTAGMEKMKSQIQGALTRILDVKGIVWKNDGKMRSLEGLDEYVECADDIPHMLPLMENGTRFEAPVIEGQKTGWFYDHRLNRQRVNQLVKGKRVLDICSYIGGWGVQAAHHGAAEVVCVDASQQALDWVKHNAELNGVAEKVSTIKGDAFKVMEQLQEQQEQFDVVILDPPAFIPKRKDIGPGERAYGKMNQLGMRLLKHEGFLVSASCSMHLDETRLVSLLNQAGRHLDRQVQIIERGSQGPDHPVHPAIPETRYIKSLLCRVSYRS</sequence>
<dbReference type="GO" id="GO:0032259">
    <property type="term" value="P:methylation"/>
    <property type="evidence" value="ECO:0007669"/>
    <property type="project" value="UniProtKB-KW"/>
</dbReference>
<reference evidence="10 11" key="1">
    <citation type="submission" date="2006-03" db="EMBL/GenBank/DDBJ databases">
        <authorList>
            <person name="Pinhassi J."/>
            <person name="Pedros-Alio C."/>
            <person name="Ferriera S."/>
            <person name="Johnson J."/>
            <person name="Kravitz S."/>
            <person name="Halpern A."/>
            <person name="Remington K."/>
            <person name="Beeson K."/>
            <person name="Tran B."/>
            <person name="Rogers Y.-H."/>
            <person name="Friedman R."/>
            <person name="Venter J.C."/>
        </authorList>
    </citation>
    <scope>NUCLEOTIDE SEQUENCE [LARGE SCALE GENOMIC DNA]</scope>
    <source>
        <strain evidence="10 11">RED65</strain>
    </source>
</reference>
<dbReference type="CDD" id="cd21153">
    <property type="entry name" value="PUA_RlmI"/>
    <property type="match status" value="1"/>
</dbReference>
<evidence type="ECO:0000256" key="4">
    <source>
        <dbReference type="ARBA" id="ARBA00022603"/>
    </source>
</evidence>
<gene>
    <name evidence="10" type="ORF">RED65_14502</name>
</gene>
<keyword evidence="4" id="KW-0489">Methyltransferase</keyword>
<dbReference type="Pfam" id="PF17785">
    <property type="entry name" value="PUA_3"/>
    <property type="match status" value="1"/>
</dbReference>
<accession>Q1N4F0</accession>
<evidence type="ECO:0000256" key="7">
    <source>
        <dbReference type="ARBA" id="ARBA00038091"/>
    </source>
</evidence>
<dbReference type="InterPro" id="IPR041532">
    <property type="entry name" value="RlmI-like_PUA"/>
</dbReference>
<proteinExistence type="inferred from homology"/>
<dbReference type="PANTHER" id="PTHR42873:SF1">
    <property type="entry name" value="S-ADENOSYLMETHIONINE-DEPENDENT METHYLTRANSFERASE DOMAIN-CONTAINING PROTEIN"/>
    <property type="match status" value="1"/>
</dbReference>
<dbReference type="GO" id="GO:0005737">
    <property type="term" value="C:cytoplasm"/>
    <property type="evidence" value="ECO:0007669"/>
    <property type="project" value="UniProtKB-SubCell"/>
</dbReference>
<evidence type="ECO:0000313" key="10">
    <source>
        <dbReference type="EMBL" id="EAT12915.1"/>
    </source>
</evidence>
<dbReference type="Gene3D" id="3.40.50.150">
    <property type="entry name" value="Vaccinia Virus protein VP39"/>
    <property type="match status" value="1"/>
</dbReference>
<dbReference type="AlphaFoldDB" id="Q1N4F0"/>
<dbReference type="RefSeq" id="WP_007017986.1">
    <property type="nucleotide sequence ID" value="NZ_CH724115.1"/>
</dbReference>
<keyword evidence="6" id="KW-0949">S-adenosyl-L-methionine</keyword>
<dbReference type="GO" id="GO:0008168">
    <property type="term" value="F:methyltransferase activity"/>
    <property type="evidence" value="ECO:0007669"/>
    <property type="project" value="UniProtKB-KW"/>
</dbReference>
<dbReference type="Proteomes" id="UP000004263">
    <property type="component" value="Unassembled WGS sequence"/>
</dbReference>
<dbReference type="PANTHER" id="PTHR42873">
    <property type="entry name" value="RIBOSOMAL RNA LARGE SUBUNIT METHYLTRANSFERASE"/>
    <property type="match status" value="1"/>
</dbReference>
<keyword evidence="5" id="KW-0808">Transferase</keyword>
<evidence type="ECO:0000259" key="9">
    <source>
        <dbReference type="Pfam" id="PF17785"/>
    </source>
</evidence>
<protein>
    <recommendedName>
        <fullName evidence="12">SAM-dependent methyltransferase</fullName>
    </recommendedName>
</protein>
<dbReference type="Gene3D" id="3.30.750.80">
    <property type="entry name" value="RNA methyltransferase domain (HRMD) like"/>
    <property type="match status" value="1"/>
</dbReference>
<dbReference type="InterPro" id="IPR015947">
    <property type="entry name" value="PUA-like_sf"/>
</dbReference>
<name>Q1N4F0_9GAMM</name>
<evidence type="ECO:0000256" key="6">
    <source>
        <dbReference type="ARBA" id="ARBA00022691"/>
    </source>
</evidence>
<comment type="subcellular location">
    <subcellularLocation>
        <location evidence="1">Cytoplasm</location>
    </subcellularLocation>
</comment>
<dbReference type="EMBL" id="AAQH01000003">
    <property type="protein sequence ID" value="EAT12915.1"/>
    <property type="molecule type" value="Genomic_DNA"/>
</dbReference>
<dbReference type="OrthoDB" id="9805492at2"/>
<evidence type="ECO:0000256" key="3">
    <source>
        <dbReference type="ARBA" id="ARBA00022552"/>
    </source>
</evidence>
<dbReference type="Pfam" id="PF10672">
    <property type="entry name" value="Methyltrans_SAM"/>
    <property type="match status" value="1"/>
</dbReference>
<feature type="domain" description="RlmI-like PUA" evidence="9">
    <location>
        <begin position="6"/>
        <end position="72"/>
    </location>
</feature>
<evidence type="ECO:0008006" key="12">
    <source>
        <dbReference type="Google" id="ProtNLM"/>
    </source>
</evidence>
<feature type="domain" description="S-adenosylmethionine-dependent methyltransferase" evidence="8">
    <location>
        <begin position="184"/>
        <end position="302"/>
    </location>
</feature>
<evidence type="ECO:0000313" key="11">
    <source>
        <dbReference type="Proteomes" id="UP000004263"/>
    </source>
</evidence>
<evidence type="ECO:0000256" key="5">
    <source>
        <dbReference type="ARBA" id="ARBA00022679"/>
    </source>
</evidence>
<dbReference type="SUPFAM" id="SSF53335">
    <property type="entry name" value="S-adenosyl-L-methionine-dependent methyltransferases"/>
    <property type="match status" value="1"/>
</dbReference>
<dbReference type="SUPFAM" id="SSF88697">
    <property type="entry name" value="PUA domain-like"/>
    <property type="match status" value="1"/>
</dbReference>
<organism evidence="10 11">
    <name type="scientific">Bermanella marisrubri</name>
    <dbReference type="NCBI Taxonomy" id="207949"/>
    <lineage>
        <taxon>Bacteria</taxon>
        <taxon>Pseudomonadati</taxon>
        <taxon>Pseudomonadota</taxon>
        <taxon>Gammaproteobacteria</taxon>
        <taxon>Oceanospirillales</taxon>
        <taxon>Oceanospirillaceae</taxon>
        <taxon>Bermanella</taxon>
    </lineage>
</organism>
<dbReference type="GO" id="GO:0006364">
    <property type="term" value="P:rRNA processing"/>
    <property type="evidence" value="ECO:0007669"/>
    <property type="project" value="UniProtKB-KW"/>
</dbReference>
<dbReference type="STRING" id="207949.RED65_14502"/>
<dbReference type="CDD" id="cd02440">
    <property type="entry name" value="AdoMet_MTases"/>
    <property type="match status" value="1"/>
</dbReference>
<dbReference type="InterPro" id="IPR019614">
    <property type="entry name" value="SAM-dep_methyl-trfase"/>
</dbReference>
<comment type="similarity">
    <text evidence="7">Belongs to the methyltransferase superfamily. RlmI family.</text>
</comment>
<comment type="caution">
    <text evidence="10">The sequence shown here is derived from an EMBL/GenBank/DDBJ whole genome shotgun (WGS) entry which is preliminary data.</text>
</comment>
<dbReference type="HOGENOM" id="CLU_014042_0_0_6"/>
<dbReference type="InterPro" id="IPR029063">
    <property type="entry name" value="SAM-dependent_MTases_sf"/>
</dbReference>
<keyword evidence="2" id="KW-0963">Cytoplasm</keyword>
<keyword evidence="11" id="KW-1185">Reference proteome</keyword>
<evidence type="ECO:0000256" key="2">
    <source>
        <dbReference type="ARBA" id="ARBA00022490"/>
    </source>
</evidence>